<dbReference type="AlphaFoldDB" id="A0A4C1WNI9"/>
<dbReference type="Pfam" id="PF14529">
    <property type="entry name" value="Exo_endo_phos_2"/>
    <property type="match status" value="1"/>
</dbReference>
<keyword evidence="2" id="KW-0695">RNA-directed DNA polymerase</keyword>
<gene>
    <name evidence="2" type="primary">pol</name>
    <name evidence="2" type="ORF">EVAR_48310_1</name>
</gene>
<dbReference type="Proteomes" id="UP000299102">
    <property type="component" value="Unassembled WGS sequence"/>
</dbReference>
<keyword evidence="3" id="KW-1185">Reference proteome</keyword>
<evidence type="ECO:0000313" key="3">
    <source>
        <dbReference type="Proteomes" id="UP000299102"/>
    </source>
</evidence>
<organism evidence="2 3">
    <name type="scientific">Eumeta variegata</name>
    <name type="common">Bagworm moth</name>
    <name type="synonym">Eumeta japonica</name>
    <dbReference type="NCBI Taxonomy" id="151549"/>
    <lineage>
        <taxon>Eukaryota</taxon>
        <taxon>Metazoa</taxon>
        <taxon>Ecdysozoa</taxon>
        <taxon>Arthropoda</taxon>
        <taxon>Hexapoda</taxon>
        <taxon>Insecta</taxon>
        <taxon>Pterygota</taxon>
        <taxon>Neoptera</taxon>
        <taxon>Endopterygota</taxon>
        <taxon>Lepidoptera</taxon>
        <taxon>Glossata</taxon>
        <taxon>Ditrysia</taxon>
        <taxon>Tineoidea</taxon>
        <taxon>Psychidae</taxon>
        <taxon>Oiketicinae</taxon>
        <taxon>Eumeta</taxon>
    </lineage>
</organism>
<reference evidence="2 3" key="1">
    <citation type="journal article" date="2019" name="Commun. Biol.">
        <title>The bagworm genome reveals a unique fibroin gene that provides high tensile strength.</title>
        <authorList>
            <person name="Kono N."/>
            <person name="Nakamura H."/>
            <person name="Ohtoshi R."/>
            <person name="Tomita M."/>
            <person name="Numata K."/>
            <person name="Arakawa K."/>
        </authorList>
    </citation>
    <scope>NUCLEOTIDE SEQUENCE [LARGE SCALE GENOMIC DNA]</scope>
</reference>
<dbReference type="Gene3D" id="3.60.10.10">
    <property type="entry name" value="Endonuclease/exonuclease/phosphatase"/>
    <property type="match status" value="1"/>
</dbReference>
<dbReference type="InterPro" id="IPR005135">
    <property type="entry name" value="Endo/exonuclease/phosphatase"/>
</dbReference>
<evidence type="ECO:0000313" key="2">
    <source>
        <dbReference type="EMBL" id="GBP51687.1"/>
    </source>
</evidence>
<dbReference type="OrthoDB" id="410155at2759"/>
<proteinExistence type="predicted"/>
<dbReference type="InterPro" id="IPR036691">
    <property type="entry name" value="Endo/exonu/phosph_ase_sf"/>
</dbReference>
<protein>
    <submittedName>
        <fullName evidence="2">RNA-directed DNA polymerase from mobile element jockey</fullName>
    </submittedName>
</protein>
<name>A0A4C1WNI9_EUMVA</name>
<dbReference type="SUPFAM" id="SSF56219">
    <property type="entry name" value="DNase I-like"/>
    <property type="match status" value="1"/>
</dbReference>
<keyword evidence="2" id="KW-0548">Nucleotidyltransferase</keyword>
<dbReference type="GO" id="GO:0003964">
    <property type="term" value="F:RNA-directed DNA polymerase activity"/>
    <property type="evidence" value="ECO:0007669"/>
    <property type="project" value="UniProtKB-KW"/>
</dbReference>
<feature type="domain" description="Endonuclease/exonuclease/phosphatase" evidence="1">
    <location>
        <begin position="20"/>
        <end position="95"/>
    </location>
</feature>
<sequence length="318" mass="35770">MHVKDSLNVPPDTLLRVQDIYFILNSPTPTLKVGDLNAKHKAWELHSVSKTGKLLMENVKSQGHEVLELDNPAHAPTDPRHHTDVLDIVLSHKTSLKTLHLRFSFATAADVNTVTNQLVNKIKRTQSMTTIVLLISMSSHGDLPSHIKVTLQQKRRLHKLWARTRYPKLKKEFNNLAREISIVIKDFRGVTWEATINQAGENLKNLNQLCRQLTKASIPICSIANRAGVRLYDVQAQTETGESTQIKSKPPALTKVIANFLHQRRFCVDINEALSAPRPILSGIPQGSCLFPSLYATYTDDIPTPRGHLEDCRHDMPT</sequence>
<keyword evidence="2" id="KW-0808">Transferase</keyword>
<comment type="caution">
    <text evidence="2">The sequence shown here is derived from an EMBL/GenBank/DDBJ whole genome shotgun (WGS) entry which is preliminary data.</text>
</comment>
<accession>A0A4C1WNI9</accession>
<dbReference type="EMBL" id="BGZK01000586">
    <property type="protein sequence ID" value="GBP51687.1"/>
    <property type="molecule type" value="Genomic_DNA"/>
</dbReference>
<evidence type="ECO:0000259" key="1">
    <source>
        <dbReference type="Pfam" id="PF14529"/>
    </source>
</evidence>